<dbReference type="EMBL" id="JAGKHQ010000009">
    <property type="protein sequence ID" value="KAG7508429.1"/>
    <property type="molecule type" value="Genomic_DNA"/>
</dbReference>
<comment type="caution">
    <text evidence="1">The sequence shown here is derived from an EMBL/GenBank/DDBJ whole genome shotgun (WGS) entry which is preliminary data.</text>
</comment>
<dbReference type="AlphaFoldDB" id="A0AAV6RUY7"/>
<proteinExistence type="predicted"/>
<protein>
    <submittedName>
        <fullName evidence="1">Uncharacterized protein</fullName>
    </submittedName>
</protein>
<evidence type="ECO:0000313" key="2">
    <source>
        <dbReference type="Proteomes" id="UP000693946"/>
    </source>
</evidence>
<sequence length="300" mass="33673">MIGRSSSALFKVVSTETDGEQLLSCEEPIRTRHQWALDNDRTKPDYCRDVMAHLDLKQRLEDYCTAFTACISPGKEYEYEDGGYNLPGRKDEWTAAARPYEGQMSFICLSCNMLFSHCSHPSSYCTSIDFSVQPGSSSAAQRRLNQLRGCDSALCLPAEDSERRAVSINGQPTCRDAEQTDLNLEQQTSSETDRLDSVSGAALRNICNAVLPLIPVLHETFHLQLRVVVVVHIHVRISEDQRRPLSDSSCSFRTLQRRTRLVSEQRSSTQGQPLCRLPVHVLFTPHSEQAAVRDDGRHGT</sequence>
<keyword evidence="2" id="KW-1185">Reference proteome</keyword>
<evidence type="ECO:0000313" key="1">
    <source>
        <dbReference type="EMBL" id="KAG7508429.1"/>
    </source>
</evidence>
<dbReference type="Proteomes" id="UP000693946">
    <property type="component" value="Linkage Group LG17"/>
</dbReference>
<organism evidence="1 2">
    <name type="scientific">Solea senegalensis</name>
    <name type="common">Senegalese sole</name>
    <dbReference type="NCBI Taxonomy" id="28829"/>
    <lineage>
        <taxon>Eukaryota</taxon>
        <taxon>Metazoa</taxon>
        <taxon>Chordata</taxon>
        <taxon>Craniata</taxon>
        <taxon>Vertebrata</taxon>
        <taxon>Euteleostomi</taxon>
        <taxon>Actinopterygii</taxon>
        <taxon>Neopterygii</taxon>
        <taxon>Teleostei</taxon>
        <taxon>Neoteleostei</taxon>
        <taxon>Acanthomorphata</taxon>
        <taxon>Carangaria</taxon>
        <taxon>Pleuronectiformes</taxon>
        <taxon>Pleuronectoidei</taxon>
        <taxon>Soleidae</taxon>
        <taxon>Solea</taxon>
    </lineage>
</organism>
<accession>A0AAV6RUY7</accession>
<reference evidence="1 2" key="1">
    <citation type="journal article" date="2021" name="Sci. Rep.">
        <title>Chromosome anchoring in Senegalese sole (Solea senegalensis) reveals sex-associated markers and genome rearrangements in flatfish.</title>
        <authorList>
            <person name="Guerrero-Cozar I."/>
            <person name="Gomez-Garrido J."/>
            <person name="Berbel C."/>
            <person name="Martinez-Blanch J.F."/>
            <person name="Alioto T."/>
            <person name="Claros M.G."/>
            <person name="Gagnaire P.A."/>
            <person name="Manchado M."/>
        </authorList>
    </citation>
    <scope>NUCLEOTIDE SEQUENCE [LARGE SCALE GENOMIC DNA]</scope>
    <source>
        <strain evidence="1">Sse05_10M</strain>
    </source>
</reference>
<gene>
    <name evidence="1" type="ORF">JOB18_012959</name>
</gene>
<name>A0AAV6RUY7_SOLSE</name>